<organism evidence="2 3">
    <name type="scientific">Polarella glacialis</name>
    <name type="common">Dinoflagellate</name>
    <dbReference type="NCBI Taxonomy" id="89957"/>
    <lineage>
        <taxon>Eukaryota</taxon>
        <taxon>Sar</taxon>
        <taxon>Alveolata</taxon>
        <taxon>Dinophyceae</taxon>
        <taxon>Suessiales</taxon>
        <taxon>Suessiaceae</taxon>
        <taxon>Polarella</taxon>
    </lineage>
</organism>
<sequence>STASAAGGRWSWALLLLKEARDWGPRPNAVTYNSAAAACIRARRWSMAASISEEMCVRQTRPSVVTLNSLVASSPDWRRSLHLCRVSARLMSIEADMVTFNSAISSCSSGEGT</sequence>
<dbReference type="PANTHER" id="PTHR47938:SF35">
    <property type="entry name" value="PENTATRICOPEPTIDE REPEAT-CONTAINING PROTEIN 4, MITOCHONDRIAL-RELATED"/>
    <property type="match status" value="1"/>
</dbReference>
<evidence type="ECO:0000313" key="2">
    <source>
        <dbReference type="EMBL" id="CAE8718805.1"/>
    </source>
</evidence>
<protein>
    <recommendedName>
        <fullName evidence="4">Pentatricopeptide repeat-containing protein</fullName>
    </recommendedName>
</protein>
<dbReference type="PROSITE" id="PS51375">
    <property type="entry name" value="PPR"/>
    <property type="match status" value="1"/>
</dbReference>
<accession>A0A813L647</accession>
<name>A0A813L647_POLGL</name>
<feature type="non-terminal residue" evidence="2">
    <location>
        <position position="113"/>
    </location>
</feature>
<evidence type="ECO:0008006" key="4">
    <source>
        <dbReference type="Google" id="ProtNLM"/>
    </source>
</evidence>
<feature type="repeat" description="PPR" evidence="1">
    <location>
        <begin position="28"/>
        <end position="62"/>
    </location>
</feature>
<dbReference type="EMBL" id="CAJNNW010033422">
    <property type="protein sequence ID" value="CAE8718805.1"/>
    <property type="molecule type" value="Genomic_DNA"/>
</dbReference>
<dbReference type="Proteomes" id="UP000626109">
    <property type="component" value="Unassembled WGS sequence"/>
</dbReference>
<evidence type="ECO:0000313" key="3">
    <source>
        <dbReference type="Proteomes" id="UP000626109"/>
    </source>
</evidence>
<dbReference type="GO" id="GO:0003729">
    <property type="term" value="F:mRNA binding"/>
    <property type="evidence" value="ECO:0007669"/>
    <property type="project" value="TreeGrafter"/>
</dbReference>
<reference evidence="2" key="1">
    <citation type="submission" date="2021-02" db="EMBL/GenBank/DDBJ databases">
        <authorList>
            <person name="Dougan E. K."/>
            <person name="Rhodes N."/>
            <person name="Thang M."/>
            <person name="Chan C."/>
        </authorList>
    </citation>
    <scope>NUCLEOTIDE SEQUENCE</scope>
</reference>
<feature type="non-terminal residue" evidence="2">
    <location>
        <position position="1"/>
    </location>
</feature>
<dbReference type="InterPro" id="IPR011990">
    <property type="entry name" value="TPR-like_helical_dom_sf"/>
</dbReference>
<evidence type="ECO:0000256" key="1">
    <source>
        <dbReference type="PROSITE-ProRule" id="PRU00708"/>
    </source>
</evidence>
<dbReference type="InterPro" id="IPR002885">
    <property type="entry name" value="PPR_rpt"/>
</dbReference>
<dbReference type="Gene3D" id="1.25.40.10">
    <property type="entry name" value="Tetratricopeptide repeat domain"/>
    <property type="match status" value="1"/>
</dbReference>
<gene>
    <name evidence="2" type="ORF">PGLA2088_LOCUS40292</name>
</gene>
<dbReference type="AlphaFoldDB" id="A0A813L647"/>
<comment type="caution">
    <text evidence="2">The sequence shown here is derived from an EMBL/GenBank/DDBJ whole genome shotgun (WGS) entry which is preliminary data.</text>
</comment>
<dbReference type="Pfam" id="PF13812">
    <property type="entry name" value="PPR_3"/>
    <property type="match status" value="1"/>
</dbReference>
<proteinExistence type="predicted"/>
<dbReference type="PANTHER" id="PTHR47938">
    <property type="entry name" value="RESPIRATORY COMPLEX I CHAPERONE (CIA84), PUTATIVE (AFU_ORTHOLOGUE AFUA_2G06020)-RELATED"/>
    <property type="match status" value="1"/>
</dbReference>